<name>A0A3P1ZXE4_9NEIS</name>
<dbReference type="Proteomes" id="UP000269923">
    <property type="component" value="Unassembled WGS sequence"/>
</dbReference>
<gene>
    <name evidence="2" type="ORF">EII21_11735</name>
</gene>
<dbReference type="InterPro" id="IPR038717">
    <property type="entry name" value="Tc1-like_DDE_dom"/>
</dbReference>
<feature type="non-terminal residue" evidence="2">
    <location>
        <position position="114"/>
    </location>
</feature>
<feature type="domain" description="Tc1-like transposase DDE" evidence="1">
    <location>
        <begin position="27"/>
        <end position="114"/>
    </location>
</feature>
<comment type="caution">
    <text evidence="2">The sequence shown here is derived from an EMBL/GenBank/DDBJ whole genome shotgun (WGS) entry which is preliminary data.</text>
</comment>
<dbReference type="PANTHER" id="PTHR46564:SF1">
    <property type="entry name" value="TRANSPOSASE"/>
    <property type="match status" value="1"/>
</dbReference>
<feature type="non-terminal residue" evidence="2">
    <location>
        <position position="1"/>
    </location>
</feature>
<organism evidence="2 3">
    <name type="scientific">Conchiformibius steedae</name>
    <dbReference type="NCBI Taxonomy" id="153493"/>
    <lineage>
        <taxon>Bacteria</taxon>
        <taxon>Pseudomonadati</taxon>
        <taxon>Pseudomonadota</taxon>
        <taxon>Betaproteobacteria</taxon>
        <taxon>Neisseriales</taxon>
        <taxon>Neisseriaceae</taxon>
        <taxon>Conchiformibius</taxon>
    </lineage>
</organism>
<evidence type="ECO:0000259" key="1">
    <source>
        <dbReference type="Pfam" id="PF13358"/>
    </source>
</evidence>
<dbReference type="PANTHER" id="PTHR46564">
    <property type="entry name" value="TRANSPOSASE"/>
    <property type="match status" value="1"/>
</dbReference>
<protein>
    <submittedName>
        <fullName evidence="2">IS630 family transposase</fullName>
    </submittedName>
</protein>
<evidence type="ECO:0000313" key="3">
    <source>
        <dbReference type="Proteomes" id="UP000269923"/>
    </source>
</evidence>
<dbReference type="Pfam" id="PF13358">
    <property type="entry name" value="DDE_3"/>
    <property type="match status" value="1"/>
</dbReference>
<sequence length="114" mass="13100">YQEQDPNKVRHYLQQLAQLTRRSDYQTVYLDETGFDTCLSRPYGCCPKGQVLKAKISGKGYQRISLVTAQIGNKLIAPMTYRHTMTAALFEAWFERCLLPALDRKSVIILDNAR</sequence>
<evidence type="ECO:0000313" key="2">
    <source>
        <dbReference type="EMBL" id="RRD86800.1"/>
    </source>
</evidence>
<proteinExistence type="predicted"/>
<dbReference type="EMBL" id="RQYC01000105">
    <property type="protein sequence ID" value="RRD86800.1"/>
    <property type="molecule type" value="Genomic_DNA"/>
</dbReference>
<reference evidence="2 3" key="1">
    <citation type="submission" date="2018-11" db="EMBL/GenBank/DDBJ databases">
        <title>Genomes From Bacteria Associated with the Canine Oral Cavity: a Test Case for Automated Genome-Based Taxonomic Assignment.</title>
        <authorList>
            <person name="Coil D.A."/>
            <person name="Jospin G."/>
            <person name="Darling A.E."/>
            <person name="Wallis C."/>
            <person name="Davis I.J."/>
            <person name="Harris S."/>
            <person name="Eisen J.A."/>
            <person name="Holcombe L.J."/>
            <person name="O'Flynn C."/>
        </authorList>
    </citation>
    <scope>NUCLEOTIDE SEQUENCE [LARGE SCALE GENOMIC DNA]</scope>
    <source>
        <strain evidence="2 3">COT-280</strain>
    </source>
</reference>
<dbReference type="Gene3D" id="3.30.420.10">
    <property type="entry name" value="Ribonuclease H-like superfamily/Ribonuclease H"/>
    <property type="match status" value="1"/>
</dbReference>
<dbReference type="GO" id="GO:0003676">
    <property type="term" value="F:nucleic acid binding"/>
    <property type="evidence" value="ECO:0007669"/>
    <property type="project" value="InterPro"/>
</dbReference>
<accession>A0A3P1ZXE4</accession>
<dbReference type="AlphaFoldDB" id="A0A3P1ZXE4"/>
<keyword evidence="3" id="KW-1185">Reference proteome</keyword>
<dbReference type="InterPro" id="IPR036397">
    <property type="entry name" value="RNaseH_sf"/>
</dbReference>